<feature type="transmembrane region" description="Helical" evidence="2">
    <location>
        <begin position="20"/>
        <end position="40"/>
    </location>
</feature>
<keyword evidence="2" id="KW-1133">Transmembrane helix</keyword>
<dbReference type="PANTHER" id="PTHR22876">
    <property type="entry name" value="ZGC:101016"/>
    <property type="match status" value="1"/>
</dbReference>
<reference evidence="3 4" key="1">
    <citation type="journal article" date="2017" name="Curr. Biol.">
        <title>The Evolution of Venom by Co-option of Single-Copy Genes.</title>
        <authorList>
            <person name="Martinson E.O."/>
            <person name="Mrinalini"/>
            <person name="Kelkar Y.D."/>
            <person name="Chang C.H."/>
            <person name="Werren J.H."/>
        </authorList>
    </citation>
    <scope>NUCLEOTIDE SEQUENCE [LARGE SCALE GENOMIC DNA]</scope>
    <source>
        <strain evidence="3 4">Alberta</strain>
        <tissue evidence="3">Whole body</tissue>
    </source>
</reference>
<proteinExistence type="predicted"/>
<name>A0A232EPF9_9HYME</name>
<dbReference type="OrthoDB" id="250548at2759"/>
<evidence type="ECO:0000256" key="1">
    <source>
        <dbReference type="SAM" id="MobiDB-lite"/>
    </source>
</evidence>
<sequence>MLVDINTHTQHNLKPDTLHVFQLGLFPLGLFSIVICLLALSNNQLYIFRRTKYNRGLFQKTFIQVKKSEMSTQKGNTHRTRPQKHRNQFAFKNTLHDTSHKTKTINSLQIANVCERCKKILEWKIKYKKYKPLKAPGICNKCDQKTVKHAYHTMCGPCARERDVCPKCGLQNELVAPQPTKEEQLKLDNEMQSMLKTLPERKRRTFIRYMNKNTKKKRKQRRENEEYVDSDSETDDNDEERKECTRDDLINKLKSLMIDEHKDDDGFDSDLSDDELDSDD</sequence>
<organism evidence="3 4">
    <name type="scientific">Trichomalopsis sarcophagae</name>
    <dbReference type="NCBI Taxonomy" id="543379"/>
    <lineage>
        <taxon>Eukaryota</taxon>
        <taxon>Metazoa</taxon>
        <taxon>Ecdysozoa</taxon>
        <taxon>Arthropoda</taxon>
        <taxon>Hexapoda</taxon>
        <taxon>Insecta</taxon>
        <taxon>Pterygota</taxon>
        <taxon>Neoptera</taxon>
        <taxon>Endopterygota</taxon>
        <taxon>Hymenoptera</taxon>
        <taxon>Apocrita</taxon>
        <taxon>Proctotrupomorpha</taxon>
        <taxon>Chalcidoidea</taxon>
        <taxon>Pteromalidae</taxon>
        <taxon>Pteromalinae</taxon>
        <taxon>Trichomalopsis</taxon>
    </lineage>
</organism>
<accession>A0A232EPF9</accession>
<keyword evidence="2" id="KW-0472">Membrane</keyword>
<evidence type="ECO:0000313" key="4">
    <source>
        <dbReference type="Proteomes" id="UP000215335"/>
    </source>
</evidence>
<feature type="compositionally biased region" description="Acidic residues" evidence="1">
    <location>
        <begin position="265"/>
        <end position="280"/>
    </location>
</feature>
<keyword evidence="2" id="KW-0812">Transmembrane</keyword>
<keyword evidence="4" id="KW-1185">Reference proteome</keyword>
<evidence type="ECO:0000256" key="2">
    <source>
        <dbReference type="SAM" id="Phobius"/>
    </source>
</evidence>
<dbReference type="EMBL" id="NNAY01002936">
    <property type="protein sequence ID" value="OXU20269.1"/>
    <property type="molecule type" value="Genomic_DNA"/>
</dbReference>
<evidence type="ECO:0000313" key="3">
    <source>
        <dbReference type="EMBL" id="OXU20269.1"/>
    </source>
</evidence>
<comment type="caution">
    <text evidence="3">The sequence shown here is derived from an EMBL/GenBank/DDBJ whole genome shotgun (WGS) entry which is preliminary data.</text>
</comment>
<feature type="compositionally biased region" description="Acidic residues" evidence="1">
    <location>
        <begin position="226"/>
        <end position="238"/>
    </location>
</feature>
<protein>
    <submittedName>
        <fullName evidence="3">Uncharacterized protein</fullName>
    </submittedName>
</protein>
<feature type="compositionally biased region" description="Basic and acidic residues" evidence="1">
    <location>
        <begin position="239"/>
        <end position="264"/>
    </location>
</feature>
<dbReference type="AlphaFoldDB" id="A0A232EPF9"/>
<dbReference type="PANTHER" id="PTHR22876:SF5">
    <property type="entry name" value="CHROMOSOME 9 OPEN READING FRAME 85"/>
    <property type="match status" value="1"/>
</dbReference>
<feature type="region of interest" description="Disordered" evidence="1">
    <location>
        <begin position="206"/>
        <end position="280"/>
    </location>
</feature>
<dbReference type="Pfam" id="PF10217">
    <property type="entry name" value="DUF2039"/>
    <property type="match status" value="1"/>
</dbReference>
<gene>
    <name evidence="3" type="ORF">TSAR_015199</name>
</gene>
<dbReference type="Proteomes" id="UP000215335">
    <property type="component" value="Unassembled WGS sequence"/>
</dbReference>
<dbReference type="InterPro" id="IPR019351">
    <property type="entry name" value="DUF2039"/>
</dbReference>